<protein>
    <submittedName>
        <fullName evidence="1">Uncharacterized protein</fullName>
    </submittedName>
</protein>
<reference evidence="1 2" key="1">
    <citation type="submission" date="2019-03" db="EMBL/GenBank/DDBJ databases">
        <title>Genomic Encyclopedia of Type Strains, Phase IV (KMG-IV): sequencing the most valuable type-strain genomes for metagenomic binning, comparative biology and taxonomic classification.</title>
        <authorList>
            <person name="Goeker M."/>
        </authorList>
    </citation>
    <scope>NUCLEOTIDE SEQUENCE [LARGE SCALE GENOMIC DNA]</scope>
    <source>
        <strain evidence="1 2">DSM 104836</strain>
    </source>
</reference>
<keyword evidence="2" id="KW-1185">Reference proteome</keyword>
<sequence length="126" mass="13930">MERVTLLAYSEPVRVEPEQLNGLYTQLGISGAEDVVCRAMEEIALRMNRMVRQFAEDKLDELRKNARSLVGIADQIGLIGLSSVAGDVTNCIDDGDHVALSAVLNRFLRVGERSLSAIWELQDISI</sequence>
<organism evidence="1 2">
    <name type="scientific">Primorskyibacter sedentarius</name>
    <dbReference type="NCBI Taxonomy" id="745311"/>
    <lineage>
        <taxon>Bacteria</taxon>
        <taxon>Pseudomonadati</taxon>
        <taxon>Pseudomonadota</taxon>
        <taxon>Alphaproteobacteria</taxon>
        <taxon>Rhodobacterales</taxon>
        <taxon>Roseobacteraceae</taxon>
        <taxon>Primorskyibacter</taxon>
    </lineage>
</organism>
<dbReference type="EMBL" id="SLZU01000004">
    <property type="protein sequence ID" value="TCS65329.1"/>
    <property type="molecule type" value="Genomic_DNA"/>
</dbReference>
<evidence type="ECO:0000313" key="2">
    <source>
        <dbReference type="Proteomes" id="UP000295696"/>
    </source>
</evidence>
<name>A0A4R3JGP5_9RHOB</name>
<comment type="caution">
    <text evidence="1">The sequence shown here is derived from an EMBL/GenBank/DDBJ whole genome shotgun (WGS) entry which is preliminary data.</text>
</comment>
<dbReference type="InterPro" id="IPR036641">
    <property type="entry name" value="HPT_dom_sf"/>
</dbReference>
<evidence type="ECO:0000313" key="1">
    <source>
        <dbReference type="EMBL" id="TCS65329.1"/>
    </source>
</evidence>
<proteinExistence type="predicted"/>
<dbReference type="OrthoDB" id="7873775at2"/>
<accession>A0A4R3JGP5</accession>
<dbReference type="Proteomes" id="UP000295696">
    <property type="component" value="Unassembled WGS sequence"/>
</dbReference>
<dbReference type="GO" id="GO:0000160">
    <property type="term" value="P:phosphorelay signal transduction system"/>
    <property type="evidence" value="ECO:0007669"/>
    <property type="project" value="InterPro"/>
</dbReference>
<dbReference type="AlphaFoldDB" id="A0A4R3JGP5"/>
<dbReference type="SUPFAM" id="SSF47226">
    <property type="entry name" value="Histidine-containing phosphotransfer domain, HPT domain"/>
    <property type="match status" value="1"/>
</dbReference>
<gene>
    <name evidence="1" type="ORF">EDD52_104115</name>
</gene>